<proteinExistence type="predicted"/>
<accession>A0A1V1NW77</accession>
<gene>
    <name evidence="1" type="ORF">OMM_12269</name>
</gene>
<reference evidence="2" key="1">
    <citation type="submission" date="2012-11" db="EMBL/GenBank/DDBJ databases">
        <authorList>
            <person name="Lucero-Rivera Y.E."/>
            <person name="Tovar-Ramirez D."/>
        </authorList>
    </citation>
    <scope>NUCLEOTIDE SEQUENCE [LARGE SCALE GENOMIC DNA]</scope>
    <source>
        <strain evidence="2">Araruama</strain>
    </source>
</reference>
<name>A0A1V1NW77_9BACT</name>
<comment type="caution">
    <text evidence="1">The sequence shown here is derived from an EMBL/GenBank/DDBJ whole genome shotgun (WGS) entry which is preliminary data.</text>
</comment>
<dbReference type="EMBL" id="ATBP01001711">
    <property type="protein sequence ID" value="ETR66849.1"/>
    <property type="molecule type" value="Genomic_DNA"/>
</dbReference>
<dbReference type="AlphaFoldDB" id="A0A1V1NW77"/>
<sequence>MSYGRVNYEYNGIPIGALPIREGVAKGRILGMVCPGSVFKVLDSQYYEAGRRNPKAGVHLKICAGNVVGWVLARYSHWISDDAYRAMGWAERSKTNPVYHQHE</sequence>
<evidence type="ECO:0000313" key="1">
    <source>
        <dbReference type="EMBL" id="ETR66849.1"/>
    </source>
</evidence>
<dbReference type="Proteomes" id="UP000189670">
    <property type="component" value="Unassembled WGS sequence"/>
</dbReference>
<organism evidence="1 2">
    <name type="scientific">Candidatus Magnetoglobus multicellularis str. Araruama</name>
    <dbReference type="NCBI Taxonomy" id="890399"/>
    <lineage>
        <taxon>Bacteria</taxon>
        <taxon>Pseudomonadati</taxon>
        <taxon>Thermodesulfobacteriota</taxon>
        <taxon>Desulfobacteria</taxon>
        <taxon>Desulfobacterales</taxon>
        <taxon>Desulfobacteraceae</taxon>
        <taxon>Candidatus Magnetoglobus</taxon>
    </lineage>
</organism>
<protein>
    <submittedName>
        <fullName evidence="1">Uncharacterized protein</fullName>
    </submittedName>
</protein>
<evidence type="ECO:0000313" key="2">
    <source>
        <dbReference type="Proteomes" id="UP000189670"/>
    </source>
</evidence>